<evidence type="ECO:0000313" key="2">
    <source>
        <dbReference type="Proteomes" id="UP000245469"/>
    </source>
</evidence>
<comment type="caution">
    <text evidence="1">The sequence shown here is derived from an EMBL/GenBank/DDBJ whole genome shotgun (WGS) entry which is preliminary data.</text>
</comment>
<keyword evidence="2" id="KW-1185">Reference proteome</keyword>
<evidence type="ECO:0008006" key="3">
    <source>
        <dbReference type="Google" id="ProtNLM"/>
    </source>
</evidence>
<protein>
    <recommendedName>
        <fullName evidence="3">HNH endonuclease</fullName>
    </recommendedName>
</protein>
<proteinExistence type="predicted"/>
<evidence type="ECO:0000313" key="1">
    <source>
        <dbReference type="EMBL" id="PWJ52971.1"/>
    </source>
</evidence>
<accession>A0A316A4Z4</accession>
<gene>
    <name evidence="1" type="ORF">BXY45_116107</name>
</gene>
<dbReference type="EMBL" id="QGDQ01000016">
    <property type="protein sequence ID" value="PWJ52971.1"/>
    <property type="molecule type" value="Genomic_DNA"/>
</dbReference>
<feature type="non-terminal residue" evidence="1">
    <location>
        <position position="1"/>
    </location>
</feature>
<reference evidence="1 2" key="1">
    <citation type="submission" date="2018-03" db="EMBL/GenBank/DDBJ databases">
        <title>Genomic Encyclopedia of Archaeal and Bacterial Type Strains, Phase II (KMG-II): from individual species to whole genera.</title>
        <authorList>
            <person name="Goeker M."/>
        </authorList>
    </citation>
    <scope>NUCLEOTIDE SEQUENCE [LARGE SCALE GENOMIC DNA]</scope>
    <source>
        <strain evidence="1 2">DSM 44889</strain>
    </source>
</reference>
<name>A0A316A4Z4_9ACTN</name>
<dbReference type="Proteomes" id="UP000245469">
    <property type="component" value="Unassembled WGS sequence"/>
</dbReference>
<dbReference type="AlphaFoldDB" id="A0A316A4Z4"/>
<organism evidence="1 2">
    <name type="scientific">Quadrisphaera granulorum</name>
    <dbReference type="NCBI Taxonomy" id="317664"/>
    <lineage>
        <taxon>Bacteria</taxon>
        <taxon>Bacillati</taxon>
        <taxon>Actinomycetota</taxon>
        <taxon>Actinomycetes</taxon>
        <taxon>Kineosporiales</taxon>
        <taxon>Kineosporiaceae</taxon>
        <taxon>Quadrisphaera</taxon>
    </lineage>
</organism>
<sequence length="66" mass="7121">RLRGGLTEAGNLGSICVPWHQAKTHGDWTLEQPSPGSFVWTSPTGLVYHRRATPLLPDLAGLVDGE</sequence>